<dbReference type="InterPro" id="IPR029021">
    <property type="entry name" value="Prot-tyrosine_phosphatase-like"/>
</dbReference>
<dbReference type="VEuPathDB" id="PlasmoDB:PVP01_1406400"/>
<evidence type="ECO:0000256" key="1">
    <source>
        <dbReference type="SAM" id="MobiDB-lite"/>
    </source>
</evidence>
<feature type="region of interest" description="Disordered" evidence="1">
    <location>
        <begin position="87"/>
        <end position="114"/>
    </location>
</feature>
<dbReference type="Gene3D" id="3.90.190.10">
    <property type="entry name" value="Protein tyrosine phosphatase superfamily"/>
    <property type="match status" value="1"/>
</dbReference>
<feature type="region of interest" description="Disordered" evidence="1">
    <location>
        <begin position="383"/>
        <end position="403"/>
    </location>
</feature>
<dbReference type="Gene3D" id="3.40.250.10">
    <property type="entry name" value="Rhodanese-like domain"/>
    <property type="match status" value="1"/>
</dbReference>
<dbReference type="GO" id="GO:0004707">
    <property type="term" value="F:MAP kinase activity"/>
    <property type="evidence" value="ECO:0007669"/>
    <property type="project" value="UniProtKB-EC"/>
</dbReference>
<dbReference type="InterPro" id="IPR001763">
    <property type="entry name" value="Rhodanese-like_dom"/>
</dbReference>
<organism evidence="3 4">
    <name type="scientific">Plasmodium vivax</name>
    <name type="common">malaria parasite P. vivax</name>
    <dbReference type="NCBI Taxonomy" id="5855"/>
    <lineage>
        <taxon>Eukaryota</taxon>
        <taxon>Sar</taxon>
        <taxon>Alveolata</taxon>
        <taxon>Apicomplexa</taxon>
        <taxon>Aconoidasida</taxon>
        <taxon>Haemosporida</taxon>
        <taxon>Plasmodiidae</taxon>
        <taxon>Plasmodium</taxon>
        <taxon>Plasmodium (Plasmodium)</taxon>
    </lineage>
</organism>
<proteinExistence type="predicted"/>
<dbReference type="VEuPathDB" id="PlasmoDB:PVW1_140012600"/>
<feature type="region of interest" description="Disordered" evidence="1">
    <location>
        <begin position="618"/>
        <end position="650"/>
    </location>
</feature>
<feature type="compositionally biased region" description="Basic and acidic residues" evidence="1">
    <location>
        <begin position="87"/>
        <end position="106"/>
    </location>
</feature>
<dbReference type="VEuPathDB" id="PlasmoDB:PVPAM_140013900"/>
<dbReference type="SUPFAM" id="SSF52821">
    <property type="entry name" value="Rhodanese/Cell cycle control phosphatase"/>
    <property type="match status" value="1"/>
</dbReference>
<dbReference type="InterPro" id="IPR036873">
    <property type="entry name" value="Rhodanese-like_dom_sf"/>
</dbReference>
<keyword evidence="3" id="KW-0808">Transferase</keyword>
<dbReference type="AlphaFoldDB" id="A0A1G4H458"/>
<evidence type="ECO:0000259" key="2">
    <source>
        <dbReference type="PROSITE" id="PS50206"/>
    </source>
</evidence>
<evidence type="ECO:0000313" key="3">
    <source>
        <dbReference type="EMBL" id="SCO69641.1"/>
    </source>
</evidence>
<feature type="domain" description="Rhodanese" evidence="2">
    <location>
        <begin position="171"/>
        <end position="248"/>
    </location>
</feature>
<dbReference type="Pfam" id="PF00581">
    <property type="entry name" value="Rhodanese"/>
    <property type="match status" value="1"/>
</dbReference>
<dbReference type="EMBL" id="LT615252">
    <property type="protein sequence ID" value="SCO69641.1"/>
    <property type="molecule type" value="Genomic_DNA"/>
</dbReference>
<reference evidence="3 4" key="1">
    <citation type="submission" date="2016-07" db="EMBL/GenBank/DDBJ databases">
        <authorList>
            <consortium name="Pathogen Informatics"/>
        </authorList>
    </citation>
    <scope>NUCLEOTIDE SEQUENCE [LARGE SCALE GENOMIC DNA]</scope>
</reference>
<evidence type="ECO:0000313" key="4">
    <source>
        <dbReference type="Proteomes" id="UP000196402"/>
    </source>
</evidence>
<gene>
    <name evidence="3" type="ORF">PVT01_140011400</name>
</gene>
<dbReference type="eggNOG" id="ENOG502TNBK">
    <property type="taxonomic scope" value="Eukaryota"/>
</dbReference>
<dbReference type="VEuPathDB" id="PlasmoDB:PVX_122110"/>
<accession>A0A1G4H458</accession>
<keyword evidence="3" id="KW-0418">Kinase</keyword>
<name>A0A1G4H458_PLAVI</name>
<sequence>MHECLNFEALKEQVKREIIKETETNQANVGAGMELDCGACDLLSNIPGELTNELKSDQKNEINSDQTIELKSDQTIELKSDQTIELKSDQTNELKNDQTNEPKDCSPKNCSPKKPLNISKKEMEILRAKMIIKTITPTHLYNHFQQLLDQGIDKYLFLVDLQVELKFKDYHIKNAVHIKNEETITEMKKEIELKQNAKVIFYYTNDRVENRPRYDRLLYGHFANVKANFYFLKGGYKSFEKEYFFLCIPKNGRNRNISAFINFQANIQYPIKFCSNIFVGTHVHISNPFIKSHLKINYVYDFADNVREVNNVERIKYVTYNVMERILEISETRKRQSVNYENFLDVRMVYDIIQSILQNVDLHENSPTVESKALIESKDLQKGVKEETQDMEKPNAGAGGKPSKKMAWLSNPYEGSLQNGNVIIVCNEGMTYQTKGKNNSISLIIAMCYLMYTKKCGPNLTIAYVLRINNNIKISAQTMNFLHKFHVSLKRCDYNLDVYYSHEMKRKMDKQVVTTGNKTNATSNEWCKTEQAKQKTQMDKYSTLKGIVQRPDFIEFIKSYKFENYDDALNNANESILPIDRFYLFGDMQLMNSMIKEQTHLFYETILQSLLLYKRNSSENGSGNNGSGNNGSGNNGSGNNGSGNNSSDVHDDDGKANFSEIYDMLYITANIMNDKNLAYPRKILFFSLITARLCKSLSLYENCEVLHLNDGATEEPIIPPEKDKEMLKYNLLSLMCIHIEECMNYIMSYNFKKDSQNKYIEEYKLSVNTDENYLLERNIDRDCYVMFLSLRYLLISFLCYYMFPTFTSKKYSYSGKVTYLLVKIDKFSAYYYSVFNININLFQKNDYKAQICSYDKLPLYFKDLLRPFLIINNHMR</sequence>
<dbReference type="EC" id="2.7.11.24" evidence="3"/>
<dbReference type="PROSITE" id="PS50206">
    <property type="entry name" value="RHODANESE_3"/>
    <property type="match status" value="1"/>
</dbReference>
<dbReference type="Proteomes" id="UP000196402">
    <property type="component" value="Chromosome 14"/>
</dbReference>
<protein>
    <submittedName>
        <fullName evidence="3">Mitogen-activated protein kinase phosphatase 1, putative</fullName>
        <ecNumber evidence="3">2.7.11.24</ecNumber>
    </submittedName>
</protein>
<feature type="compositionally biased region" description="Basic and acidic residues" evidence="1">
    <location>
        <begin position="383"/>
        <end position="393"/>
    </location>
</feature>
<feature type="compositionally biased region" description="Gly residues" evidence="1">
    <location>
        <begin position="623"/>
        <end position="641"/>
    </location>
</feature>